<name>A0A059EZD0_9MICR</name>
<dbReference type="STRING" id="1288291.A0A059EZD0"/>
<organism evidence="1 2">
    <name type="scientific">Anncaliia algerae PRA339</name>
    <dbReference type="NCBI Taxonomy" id="1288291"/>
    <lineage>
        <taxon>Eukaryota</taxon>
        <taxon>Fungi</taxon>
        <taxon>Fungi incertae sedis</taxon>
        <taxon>Microsporidia</taxon>
        <taxon>Tubulinosematoidea</taxon>
        <taxon>Tubulinosematidae</taxon>
        <taxon>Anncaliia</taxon>
    </lineage>
</organism>
<reference evidence="1 2" key="2">
    <citation type="submission" date="2014-03" db="EMBL/GenBank/DDBJ databases">
        <title>The Genome Sequence of Anncaliia algerae insect isolate PRA339.</title>
        <authorList>
            <consortium name="The Broad Institute Genome Sequencing Platform"/>
            <consortium name="The Broad Institute Genome Sequencing Center for Infectious Disease"/>
            <person name="Cuomo C."/>
            <person name="Becnel J."/>
            <person name="Sanscrainte N."/>
            <person name="Walker B."/>
            <person name="Young S.K."/>
            <person name="Zeng Q."/>
            <person name="Gargeya S."/>
            <person name="Fitzgerald M."/>
            <person name="Haas B."/>
            <person name="Abouelleil A."/>
            <person name="Alvarado L."/>
            <person name="Arachchi H.M."/>
            <person name="Berlin A.M."/>
            <person name="Chapman S.B."/>
            <person name="Dewar J."/>
            <person name="Goldberg J."/>
            <person name="Griggs A."/>
            <person name="Gujja S."/>
            <person name="Hansen M."/>
            <person name="Howarth C."/>
            <person name="Imamovic A."/>
            <person name="Larimer J."/>
            <person name="McCowan C."/>
            <person name="Murphy C."/>
            <person name="Neiman D."/>
            <person name="Pearson M."/>
            <person name="Priest M."/>
            <person name="Roberts A."/>
            <person name="Saif S."/>
            <person name="Shea T."/>
            <person name="Sisk P."/>
            <person name="Sykes S."/>
            <person name="Wortman J."/>
            <person name="Nusbaum C."/>
            <person name="Birren B."/>
        </authorList>
    </citation>
    <scope>NUCLEOTIDE SEQUENCE [LARGE SCALE GENOMIC DNA]</scope>
    <source>
        <strain evidence="1 2">PRA339</strain>
    </source>
</reference>
<protein>
    <submittedName>
        <fullName evidence="1">Uncharacterized protein</fullName>
    </submittedName>
</protein>
<accession>A0A059EZD0</accession>
<dbReference type="Gene3D" id="2.130.10.10">
    <property type="entry name" value="YVTN repeat-like/Quinoprotein amine dehydrogenase"/>
    <property type="match status" value="1"/>
</dbReference>
<dbReference type="SUPFAM" id="SSF50978">
    <property type="entry name" value="WD40 repeat-like"/>
    <property type="match status" value="1"/>
</dbReference>
<keyword evidence="2" id="KW-1185">Reference proteome</keyword>
<dbReference type="InterPro" id="IPR027145">
    <property type="entry name" value="PWP2"/>
</dbReference>
<dbReference type="GO" id="GO:0000462">
    <property type="term" value="P:maturation of SSU-rRNA from tricistronic rRNA transcript (SSU-rRNA, 5.8S rRNA, LSU-rRNA)"/>
    <property type="evidence" value="ECO:0007669"/>
    <property type="project" value="TreeGrafter"/>
</dbReference>
<dbReference type="VEuPathDB" id="MicrosporidiaDB:H312_02319"/>
<dbReference type="AlphaFoldDB" id="A0A059EZD0"/>
<dbReference type="GO" id="GO:0032040">
    <property type="term" value="C:small-subunit processome"/>
    <property type="evidence" value="ECO:0007669"/>
    <property type="project" value="TreeGrafter"/>
</dbReference>
<dbReference type="OrthoDB" id="3142434at2759"/>
<dbReference type="GO" id="GO:0034388">
    <property type="term" value="C:Pwp2p-containing subcomplex of 90S preribosome"/>
    <property type="evidence" value="ECO:0007669"/>
    <property type="project" value="TreeGrafter"/>
</dbReference>
<dbReference type="GO" id="GO:0000028">
    <property type="term" value="P:ribosomal small subunit assembly"/>
    <property type="evidence" value="ECO:0007669"/>
    <property type="project" value="TreeGrafter"/>
</dbReference>
<dbReference type="EMBL" id="KK365190">
    <property type="protein sequence ID" value="KCZ80290.1"/>
    <property type="molecule type" value="Genomic_DNA"/>
</dbReference>
<dbReference type="PANTHER" id="PTHR19858:SF0">
    <property type="entry name" value="PERIODIC TRYPTOPHAN PROTEIN 2 HOMOLOG"/>
    <property type="match status" value="1"/>
</dbReference>
<dbReference type="InterPro" id="IPR015943">
    <property type="entry name" value="WD40/YVTN_repeat-like_dom_sf"/>
</dbReference>
<evidence type="ECO:0000313" key="1">
    <source>
        <dbReference type="EMBL" id="KCZ80290.1"/>
    </source>
</evidence>
<dbReference type="InterPro" id="IPR036322">
    <property type="entry name" value="WD40_repeat_dom_sf"/>
</dbReference>
<dbReference type="Proteomes" id="UP000030655">
    <property type="component" value="Unassembled WGS sequence"/>
</dbReference>
<dbReference type="HOGENOM" id="CLU_022997_0_0_1"/>
<proteinExistence type="predicted"/>
<reference evidence="2" key="1">
    <citation type="submission" date="2013-02" db="EMBL/GenBank/DDBJ databases">
        <authorList>
            <consortium name="The Broad Institute Genome Sequencing Platform"/>
            <person name="Cuomo C."/>
            <person name="Becnel J."/>
            <person name="Sanscrainte N."/>
            <person name="Walker B."/>
            <person name="Young S.K."/>
            <person name="Zeng Q."/>
            <person name="Gargeya S."/>
            <person name="Fitzgerald M."/>
            <person name="Haas B."/>
            <person name="Abouelleil A."/>
            <person name="Alvarado L."/>
            <person name="Arachchi H.M."/>
            <person name="Berlin A.M."/>
            <person name="Chapman S.B."/>
            <person name="Dewar J."/>
            <person name="Goldberg J."/>
            <person name="Griggs A."/>
            <person name="Gujja S."/>
            <person name="Hansen M."/>
            <person name="Howarth C."/>
            <person name="Imamovic A."/>
            <person name="Larimer J."/>
            <person name="McCowan C."/>
            <person name="Murphy C."/>
            <person name="Neiman D."/>
            <person name="Pearson M."/>
            <person name="Priest M."/>
            <person name="Roberts A."/>
            <person name="Saif S."/>
            <person name="Shea T."/>
            <person name="Sisk P."/>
            <person name="Sykes S."/>
            <person name="Wortman J."/>
            <person name="Nusbaum C."/>
            <person name="Birren B."/>
        </authorList>
    </citation>
    <scope>NUCLEOTIDE SEQUENCE [LARGE SCALE GENOMIC DNA]</scope>
    <source>
        <strain evidence="2">PRA339</strain>
    </source>
</reference>
<evidence type="ECO:0000313" key="2">
    <source>
        <dbReference type="Proteomes" id="UP000030655"/>
    </source>
</evidence>
<sequence length="714" mass="82880">MLNYSLYSAVPTKSHAKGLLSDSEIFFSNHTFLYSLTSKPNFIGTVDYEITNIMNLNQNFLILTRKRIYLMNKMGEILSTYKKEAKYCEAIGNSLVLAVKNYVEFYHLNDEYRLCLDKRCGVHSDEVYFLKKIGNFLFSASNDRTLRMHYNGRTPVVSTQRSKIVNVFIMNHDPMEMVIVTEGGGLYWQNINLDFLDDKSFEKNKNVYETTNKIFLEGNIYSALSKGNKIYLIFEESDKRKLIVLEDQKIKIEIEINEIFYEMEWNKNRPEILLKNENGIKVFDLLEAKISDKVDFPHILCMSEDKNKLALGCSDKFIRIYDDAQLISKVIDQKALGNIFNVYKIKNVVFSITGSGYVSVFDLNNQVCFRSFHISCRVSASALNEDGTLLFLSDFETNEIYVIDVMRSKKVDTIDNLSPVLSMCIFKSYLYVLTTTSLTKYDLYNSTNNSIDFSGNALTFGEYLGASTDKSVYLFDKNLNLLTTLECKLEGRNISECFIKSKPITKISFDHLGNVLVGGCVNQIYMLNEDTNKKYKVSYNKELENYNERKGKEEEGRIFDEKNMIETLMLIHSKNSATFYVLSRHSLLIYKAKEHKILFDSLETEKSAESFFENKDYTSSLFLALKLNLNELIKRIIRETCFKPNYTKYYTEELSEIVVEMIEQNDALDNAILWLREVAMQIELKEDLKNKAKRILEGIRKEGWNLYRKQLINS</sequence>
<gene>
    <name evidence="1" type="ORF">H312_02319</name>
</gene>
<dbReference type="PANTHER" id="PTHR19858">
    <property type="entry name" value="WD40 REPEAT PROTEIN"/>
    <property type="match status" value="1"/>
</dbReference>